<name>A0A517QT26_9PLAN</name>
<dbReference type="KEGG" id="tpol:Mal48_40140"/>
<dbReference type="SUPFAM" id="SSF53474">
    <property type="entry name" value="alpha/beta-Hydrolases"/>
    <property type="match status" value="1"/>
</dbReference>
<sequence length="238" mass="27169">MWQSIEIGGKEAEAFLPENRTSDHAIIYLHAHGEERLSEKDEFTSLFERYGYPVICPRGKKGWWMDVVCEEFDPVITPMEYVRKDVVDWIEKELQISAPNLALLGISMGGQGALNISYRYALTFPIVAAISSAVDFHKAYGQGYPLDQMFPSAELARQQSAVLHIHPLNWPKFHFFACDPMDPTWFEGNEILASKLSSSGIMYECDLKTSHGGHNWRYFTAMAEKSMEFIDHAFKEMS</sequence>
<evidence type="ECO:0000313" key="2">
    <source>
        <dbReference type="Proteomes" id="UP000315724"/>
    </source>
</evidence>
<dbReference type="RefSeq" id="WP_197441825.1">
    <property type="nucleotide sequence ID" value="NZ_CP036267.1"/>
</dbReference>
<reference evidence="1 2" key="1">
    <citation type="submission" date="2019-02" db="EMBL/GenBank/DDBJ databases">
        <title>Deep-cultivation of Planctomycetes and their phenomic and genomic characterization uncovers novel biology.</title>
        <authorList>
            <person name="Wiegand S."/>
            <person name="Jogler M."/>
            <person name="Boedeker C."/>
            <person name="Pinto D."/>
            <person name="Vollmers J."/>
            <person name="Rivas-Marin E."/>
            <person name="Kohn T."/>
            <person name="Peeters S.H."/>
            <person name="Heuer A."/>
            <person name="Rast P."/>
            <person name="Oberbeckmann S."/>
            <person name="Bunk B."/>
            <person name="Jeske O."/>
            <person name="Meyerdierks A."/>
            <person name="Storesund J.E."/>
            <person name="Kallscheuer N."/>
            <person name="Luecker S."/>
            <person name="Lage O.M."/>
            <person name="Pohl T."/>
            <person name="Merkel B.J."/>
            <person name="Hornburger P."/>
            <person name="Mueller R.-W."/>
            <person name="Bruemmer F."/>
            <person name="Labrenz M."/>
            <person name="Spormann A.M."/>
            <person name="Op den Camp H."/>
            <person name="Overmann J."/>
            <person name="Amann R."/>
            <person name="Jetten M.S.M."/>
            <person name="Mascher T."/>
            <person name="Medema M.H."/>
            <person name="Devos D.P."/>
            <person name="Kaster A.-K."/>
            <person name="Ovreas L."/>
            <person name="Rohde M."/>
            <person name="Galperin M.Y."/>
            <person name="Jogler C."/>
        </authorList>
    </citation>
    <scope>NUCLEOTIDE SEQUENCE [LARGE SCALE GENOMIC DNA]</scope>
    <source>
        <strain evidence="1 2">Mal48</strain>
    </source>
</reference>
<dbReference type="EMBL" id="CP036267">
    <property type="protein sequence ID" value="QDT34742.1"/>
    <property type="molecule type" value="Genomic_DNA"/>
</dbReference>
<gene>
    <name evidence="1" type="ORF">Mal48_40140</name>
</gene>
<accession>A0A517QT26</accession>
<protein>
    <submittedName>
        <fullName evidence="1">Esterase</fullName>
    </submittedName>
</protein>
<keyword evidence="2" id="KW-1185">Reference proteome</keyword>
<evidence type="ECO:0000313" key="1">
    <source>
        <dbReference type="EMBL" id="QDT34742.1"/>
    </source>
</evidence>
<organism evidence="1 2">
    <name type="scientific">Thalassoglobus polymorphus</name>
    <dbReference type="NCBI Taxonomy" id="2527994"/>
    <lineage>
        <taxon>Bacteria</taxon>
        <taxon>Pseudomonadati</taxon>
        <taxon>Planctomycetota</taxon>
        <taxon>Planctomycetia</taxon>
        <taxon>Planctomycetales</taxon>
        <taxon>Planctomycetaceae</taxon>
        <taxon>Thalassoglobus</taxon>
    </lineage>
</organism>
<dbReference type="InterPro" id="IPR000801">
    <property type="entry name" value="Esterase-like"/>
</dbReference>
<dbReference type="AlphaFoldDB" id="A0A517QT26"/>
<dbReference type="Proteomes" id="UP000315724">
    <property type="component" value="Chromosome"/>
</dbReference>
<dbReference type="Gene3D" id="3.40.50.1820">
    <property type="entry name" value="alpha/beta hydrolase"/>
    <property type="match status" value="1"/>
</dbReference>
<dbReference type="InterPro" id="IPR029058">
    <property type="entry name" value="AB_hydrolase_fold"/>
</dbReference>
<dbReference type="Pfam" id="PF00756">
    <property type="entry name" value="Esterase"/>
    <property type="match status" value="1"/>
</dbReference>
<proteinExistence type="predicted"/>